<sequence length="91" mass="10820">MPKVTTRPRQDYLGKREITQFELLKPQIQDEETNFRGEVMSEHEIRELNKKQDALRLAQERMAIDDGYNGYMILEGINFVPFLLFQVPVYE</sequence>
<evidence type="ECO:0000313" key="1">
    <source>
        <dbReference type="EMBL" id="MBW0591558.1"/>
    </source>
</evidence>
<protein>
    <submittedName>
        <fullName evidence="1">Uncharacterized protein</fullName>
    </submittedName>
</protein>
<evidence type="ECO:0000313" key="2">
    <source>
        <dbReference type="Proteomes" id="UP000765509"/>
    </source>
</evidence>
<dbReference type="EMBL" id="AVOT02143743">
    <property type="protein sequence ID" value="MBW0591558.1"/>
    <property type="molecule type" value="Genomic_DNA"/>
</dbReference>
<reference evidence="1" key="1">
    <citation type="submission" date="2021-03" db="EMBL/GenBank/DDBJ databases">
        <title>Draft genome sequence of rust myrtle Austropuccinia psidii MF-1, a brazilian biotype.</title>
        <authorList>
            <person name="Quecine M.C."/>
            <person name="Pachon D.M.R."/>
            <person name="Bonatelli M.L."/>
            <person name="Correr F.H."/>
            <person name="Franceschini L.M."/>
            <person name="Leite T.F."/>
            <person name="Margarido G.R.A."/>
            <person name="Almeida C.A."/>
            <person name="Ferrarezi J.A."/>
            <person name="Labate C.A."/>
        </authorList>
    </citation>
    <scope>NUCLEOTIDE SEQUENCE</scope>
    <source>
        <strain evidence="1">MF-1</strain>
    </source>
</reference>
<organism evidence="1 2">
    <name type="scientific">Austropuccinia psidii MF-1</name>
    <dbReference type="NCBI Taxonomy" id="1389203"/>
    <lineage>
        <taxon>Eukaryota</taxon>
        <taxon>Fungi</taxon>
        <taxon>Dikarya</taxon>
        <taxon>Basidiomycota</taxon>
        <taxon>Pucciniomycotina</taxon>
        <taxon>Pucciniomycetes</taxon>
        <taxon>Pucciniales</taxon>
        <taxon>Sphaerophragmiaceae</taxon>
        <taxon>Austropuccinia</taxon>
    </lineage>
</organism>
<dbReference type="Proteomes" id="UP000765509">
    <property type="component" value="Unassembled WGS sequence"/>
</dbReference>
<gene>
    <name evidence="1" type="ORF">O181_131273</name>
</gene>
<accession>A0A9Q3QAJ9</accession>
<dbReference type="AlphaFoldDB" id="A0A9Q3QAJ9"/>
<comment type="caution">
    <text evidence="1">The sequence shown here is derived from an EMBL/GenBank/DDBJ whole genome shotgun (WGS) entry which is preliminary data.</text>
</comment>
<dbReference type="OrthoDB" id="10253254at2759"/>
<name>A0A9Q3QAJ9_9BASI</name>
<keyword evidence="2" id="KW-1185">Reference proteome</keyword>
<proteinExistence type="predicted"/>